<dbReference type="EMBL" id="CM045768">
    <property type="protein sequence ID" value="KAI7982781.1"/>
    <property type="molecule type" value="Genomic_DNA"/>
</dbReference>
<reference evidence="1 2" key="1">
    <citation type="journal article" date="2022" name="Plant J.">
        <title>Chromosome-level genome of Camellia lanceoleosa provides a valuable resource for understanding genome evolution and self-incompatibility.</title>
        <authorList>
            <person name="Gong W."/>
            <person name="Xiao S."/>
            <person name="Wang L."/>
            <person name="Liao Z."/>
            <person name="Chang Y."/>
            <person name="Mo W."/>
            <person name="Hu G."/>
            <person name="Li W."/>
            <person name="Zhao G."/>
            <person name="Zhu H."/>
            <person name="Hu X."/>
            <person name="Ji K."/>
            <person name="Xiang X."/>
            <person name="Song Q."/>
            <person name="Yuan D."/>
            <person name="Jin S."/>
            <person name="Zhang L."/>
        </authorList>
    </citation>
    <scope>NUCLEOTIDE SEQUENCE [LARGE SCALE GENOMIC DNA]</scope>
    <source>
        <strain evidence="1">SQ_2022a</strain>
    </source>
</reference>
<gene>
    <name evidence="1" type="ORF">LOK49_LG15G02482</name>
</gene>
<sequence length="229" mass="26250">MESDGVIFSRLSETNFSQGRFQFRLLQDENLVLNTKDISTNFAYHAYYISGTYDPSNSSNSGYRVIFEDTGFMYILRRNNQRFDLTPQSMLFPATENFHRATLNFDGVFTQYYHPKTFNSSTKWTPIWSQPDNICVDIRGTEGCGACGFNSICRLNDNQRPDCKCPPGHSLLDPNNTYGDCKPNFTQSCLEDDINSAKDIYDFLTLIDTDWPTSDYEQLGPATEVQCKR</sequence>
<keyword evidence="2" id="KW-1185">Reference proteome</keyword>
<dbReference type="Proteomes" id="UP001060215">
    <property type="component" value="Chromosome 11"/>
</dbReference>
<organism evidence="1 2">
    <name type="scientific">Camellia lanceoleosa</name>
    <dbReference type="NCBI Taxonomy" id="1840588"/>
    <lineage>
        <taxon>Eukaryota</taxon>
        <taxon>Viridiplantae</taxon>
        <taxon>Streptophyta</taxon>
        <taxon>Embryophyta</taxon>
        <taxon>Tracheophyta</taxon>
        <taxon>Spermatophyta</taxon>
        <taxon>Magnoliopsida</taxon>
        <taxon>eudicotyledons</taxon>
        <taxon>Gunneridae</taxon>
        <taxon>Pentapetalae</taxon>
        <taxon>asterids</taxon>
        <taxon>Ericales</taxon>
        <taxon>Theaceae</taxon>
        <taxon>Camellia</taxon>
    </lineage>
</organism>
<comment type="caution">
    <text evidence="1">The sequence shown here is derived from an EMBL/GenBank/DDBJ whole genome shotgun (WGS) entry which is preliminary data.</text>
</comment>
<evidence type="ECO:0000313" key="1">
    <source>
        <dbReference type="EMBL" id="KAI7982781.1"/>
    </source>
</evidence>
<name>A0ACC0F250_9ERIC</name>
<evidence type="ECO:0000313" key="2">
    <source>
        <dbReference type="Proteomes" id="UP001060215"/>
    </source>
</evidence>
<protein>
    <submittedName>
        <fullName evidence="1">G-type lectin S-receptor-like serine/threonine-protein kinase LECRK3</fullName>
    </submittedName>
</protein>
<accession>A0ACC0F250</accession>
<proteinExistence type="predicted"/>